<comment type="caution">
    <text evidence="2">The sequence shown here is derived from an EMBL/GenBank/DDBJ whole genome shotgun (WGS) entry which is preliminary data.</text>
</comment>
<dbReference type="Proteomes" id="UP000028712">
    <property type="component" value="Unassembled WGS sequence"/>
</dbReference>
<protein>
    <submittedName>
        <fullName evidence="2">Glycine cleavage system protein H</fullName>
    </submittedName>
</protein>
<dbReference type="InterPro" id="IPR033753">
    <property type="entry name" value="GCV_H/Fam206"/>
</dbReference>
<dbReference type="Proteomes" id="UP000198424">
    <property type="component" value="Unassembled WGS sequence"/>
</dbReference>
<dbReference type="InterPro" id="IPR011053">
    <property type="entry name" value="Single_hybrid_motif"/>
</dbReference>
<dbReference type="GO" id="GO:0005960">
    <property type="term" value="C:glycine cleavage complex"/>
    <property type="evidence" value="ECO:0007669"/>
    <property type="project" value="InterPro"/>
</dbReference>
<evidence type="ECO:0000313" key="3">
    <source>
        <dbReference type="EMBL" id="OXA94277.1"/>
    </source>
</evidence>
<evidence type="ECO:0000313" key="2">
    <source>
        <dbReference type="EMBL" id="KFF10670.1"/>
    </source>
</evidence>
<proteinExistence type="predicted"/>
<dbReference type="GO" id="GO:0019464">
    <property type="term" value="P:glycine decarboxylation via glycine cleavage system"/>
    <property type="evidence" value="ECO:0007669"/>
    <property type="project" value="InterPro"/>
</dbReference>
<evidence type="ECO:0000256" key="1">
    <source>
        <dbReference type="ARBA" id="ARBA00022823"/>
    </source>
</evidence>
<dbReference type="EMBL" id="MUGY01000010">
    <property type="protein sequence ID" value="OXA94277.1"/>
    <property type="molecule type" value="Genomic_DNA"/>
</dbReference>
<keyword evidence="5" id="KW-1185">Reference proteome</keyword>
<dbReference type="STRING" id="991.IW20_20600"/>
<dbReference type="CDD" id="cd06848">
    <property type="entry name" value="GCS_H"/>
    <property type="match status" value="1"/>
</dbReference>
<dbReference type="SUPFAM" id="SSF51230">
    <property type="entry name" value="Single hybrid motif"/>
    <property type="match status" value="1"/>
</dbReference>
<organism evidence="2 4">
    <name type="scientific">Flavobacterium hydatis</name>
    <name type="common">Cytophaga aquatilis</name>
    <dbReference type="NCBI Taxonomy" id="991"/>
    <lineage>
        <taxon>Bacteria</taxon>
        <taxon>Pseudomonadati</taxon>
        <taxon>Bacteroidota</taxon>
        <taxon>Flavobacteriia</taxon>
        <taxon>Flavobacteriales</taxon>
        <taxon>Flavobacteriaceae</taxon>
        <taxon>Flavobacterium</taxon>
    </lineage>
</organism>
<dbReference type="EMBL" id="JPRM01000038">
    <property type="protein sequence ID" value="KFF10670.1"/>
    <property type="molecule type" value="Genomic_DNA"/>
</dbReference>
<sequence length="123" mass="14353">MFIPKSLYYTKDHLWLRKIGLCDFYIGLTDYAQKEIGKIDSIELNLKSNTIKKDETWGIIYGTNKTFTLISPLDCEIKATNCILEKNASHINTDSYYNWLLRVVITTDNSTFLTNQEYIQLIK</sequence>
<evidence type="ECO:0000313" key="5">
    <source>
        <dbReference type="Proteomes" id="UP000198424"/>
    </source>
</evidence>
<dbReference type="GO" id="GO:0005829">
    <property type="term" value="C:cytosol"/>
    <property type="evidence" value="ECO:0007669"/>
    <property type="project" value="TreeGrafter"/>
</dbReference>
<reference evidence="2 4" key="1">
    <citation type="submission" date="2014-07" db="EMBL/GenBank/DDBJ databases">
        <title>Genome of Flavobacterium hydatis DSM 2063.</title>
        <authorList>
            <person name="Pipes S.E."/>
            <person name="Stropko S.J."/>
            <person name="Newman J.D."/>
        </authorList>
    </citation>
    <scope>NUCLEOTIDE SEQUENCE [LARGE SCALE GENOMIC DNA]</scope>
    <source>
        <strain evidence="2 4">DSM 2063</strain>
    </source>
</reference>
<dbReference type="RefSeq" id="WP_035626644.1">
    <property type="nucleotide sequence ID" value="NZ_JBEWQG010000036.1"/>
</dbReference>
<dbReference type="PANTHER" id="PTHR11715">
    <property type="entry name" value="GLYCINE CLEAVAGE SYSTEM H PROTEIN"/>
    <property type="match status" value="1"/>
</dbReference>
<name>A0A086A1V6_FLAHY</name>
<dbReference type="OrthoDB" id="1255569at2"/>
<evidence type="ECO:0000313" key="4">
    <source>
        <dbReference type="Proteomes" id="UP000028712"/>
    </source>
</evidence>
<dbReference type="Gene3D" id="2.40.50.100">
    <property type="match status" value="1"/>
</dbReference>
<keyword evidence="1" id="KW-0450">Lipoyl</keyword>
<dbReference type="eggNOG" id="COG0509">
    <property type="taxonomic scope" value="Bacteria"/>
</dbReference>
<dbReference type="GO" id="GO:0009249">
    <property type="term" value="P:protein lipoylation"/>
    <property type="evidence" value="ECO:0007669"/>
    <property type="project" value="TreeGrafter"/>
</dbReference>
<gene>
    <name evidence="3" type="ORF">B0A62_11525</name>
    <name evidence="2" type="ORF">IW20_20600</name>
</gene>
<dbReference type="Pfam" id="PF01597">
    <property type="entry name" value="GCV_H"/>
    <property type="match status" value="1"/>
</dbReference>
<accession>A0A086A1V6</accession>
<reference evidence="3 5" key="2">
    <citation type="submission" date="2016-11" db="EMBL/GenBank/DDBJ databases">
        <title>Whole genomes of Flavobacteriaceae.</title>
        <authorList>
            <person name="Stine C."/>
            <person name="Li C."/>
            <person name="Tadesse D."/>
        </authorList>
    </citation>
    <scope>NUCLEOTIDE SEQUENCE [LARGE SCALE GENOMIC DNA]</scope>
    <source>
        <strain evidence="3 5">ATCC 29551</strain>
    </source>
</reference>
<dbReference type="AlphaFoldDB" id="A0A086A1V6"/>
<dbReference type="PANTHER" id="PTHR11715:SF3">
    <property type="entry name" value="GLYCINE CLEAVAGE SYSTEM H PROTEIN-RELATED"/>
    <property type="match status" value="1"/>
</dbReference>
<dbReference type="InterPro" id="IPR002930">
    <property type="entry name" value="GCV_H"/>
</dbReference>